<dbReference type="CDD" id="cd02042">
    <property type="entry name" value="ParAB_family"/>
    <property type="match status" value="1"/>
</dbReference>
<comment type="caution">
    <text evidence="2">The sequence shown here is derived from an EMBL/GenBank/DDBJ whole genome shotgun (WGS) entry which is preliminary data.</text>
</comment>
<evidence type="ECO:0000313" key="2">
    <source>
        <dbReference type="EMBL" id="MBE6834287.1"/>
    </source>
</evidence>
<dbReference type="Pfam" id="PF13614">
    <property type="entry name" value="AAA_31"/>
    <property type="match status" value="1"/>
</dbReference>
<proteinExistence type="predicted"/>
<dbReference type="Proteomes" id="UP000754750">
    <property type="component" value="Unassembled WGS sequence"/>
</dbReference>
<feature type="domain" description="AAA" evidence="1">
    <location>
        <begin position="4"/>
        <end position="177"/>
    </location>
</feature>
<dbReference type="SUPFAM" id="SSF52540">
    <property type="entry name" value="P-loop containing nucleoside triphosphate hydrolases"/>
    <property type="match status" value="1"/>
</dbReference>
<dbReference type="RefSeq" id="WP_326840796.1">
    <property type="nucleotide sequence ID" value="NZ_SVNY01000006.1"/>
</dbReference>
<protein>
    <submittedName>
        <fullName evidence="2">ParA family protein</fullName>
    </submittedName>
</protein>
<evidence type="ECO:0000259" key="1">
    <source>
        <dbReference type="Pfam" id="PF13614"/>
    </source>
</evidence>
<gene>
    <name evidence="2" type="ORF">E7512_12045</name>
</gene>
<sequence length="255" mass="28723">MCIKIAITYEKGGVAKTTTAVNVSAILAEQGYRVLLIDLDPQSYASAFYSLQDESIPNINDVMQRRIAAKDTVQDCGFFGLQMIPSYFTFEDIDDYLYEQGDKKDLILKKTLQDIEPDYDFIIMDCPPSGKHVKTNAMAFADYVILPTLAEQSAIQGLLCLSIKMVDIVKFINPSLSVLGVLIVMDERTFVKRAYKAELQSQDIFPCFSTTIRKNTKLQETSNAHQPINVYEPKSNGCQDYKALTEEILAKLQLR</sequence>
<dbReference type="AlphaFoldDB" id="A0A928Q5X0"/>
<dbReference type="InterPro" id="IPR025669">
    <property type="entry name" value="AAA_dom"/>
</dbReference>
<dbReference type="InterPro" id="IPR050678">
    <property type="entry name" value="DNA_Partitioning_ATPase"/>
</dbReference>
<dbReference type="EMBL" id="SVNY01000006">
    <property type="protein sequence ID" value="MBE6834287.1"/>
    <property type="molecule type" value="Genomic_DNA"/>
</dbReference>
<dbReference type="Gene3D" id="3.40.50.300">
    <property type="entry name" value="P-loop containing nucleotide triphosphate hydrolases"/>
    <property type="match status" value="1"/>
</dbReference>
<dbReference type="PIRSF" id="PIRSF009320">
    <property type="entry name" value="Nuc_binding_HP_1000"/>
    <property type="match status" value="1"/>
</dbReference>
<dbReference type="InterPro" id="IPR027417">
    <property type="entry name" value="P-loop_NTPase"/>
</dbReference>
<dbReference type="PANTHER" id="PTHR13696:SF52">
    <property type="entry name" value="PARA FAMILY PROTEIN CT_582"/>
    <property type="match status" value="1"/>
</dbReference>
<reference evidence="2" key="1">
    <citation type="submission" date="2019-04" db="EMBL/GenBank/DDBJ databases">
        <title>Evolution of Biomass-Degrading Anaerobic Consortia Revealed by Metagenomics.</title>
        <authorList>
            <person name="Peng X."/>
        </authorList>
    </citation>
    <scope>NUCLEOTIDE SEQUENCE</scope>
    <source>
        <strain evidence="2">SIG551</strain>
    </source>
</reference>
<organism evidence="2 3">
    <name type="scientific">Faecalispora sporosphaeroides</name>
    <dbReference type="NCBI Taxonomy" id="1549"/>
    <lineage>
        <taxon>Bacteria</taxon>
        <taxon>Bacillati</taxon>
        <taxon>Bacillota</taxon>
        <taxon>Clostridia</taxon>
        <taxon>Eubacteriales</taxon>
        <taxon>Oscillospiraceae</taxon>
        <taxon>Faecalispora</taxon>
    </lineage>
</organism>
<evidence type="ECO:0000313" key="3">
    <source>
        <dbReference type="Proteomes" id="UP000754750"/>
    </source>
</evidence>
<accession>A0A928Q5X0</accession>
<dbReference type="PANTHER" id="PTHR13696">
    <property type="entry name" value="P-LOOP CONTAINING NUCLEOSIDE TRIPHOSPHATE HYDROLASE"/>
    <property type="match status" value="1"/>
</dbReference>
<name>A0A928Q5X0_9FIRM</name>